<sequence length="120" mass="13166">MEQDMVRRVKADPNYQKLVKTRSRYGWMLTWAVMIAYYGFTALNAFDKEFMAAKIGDGVMSRGVPLGLFVILFTVAVTAIYVRRANREFDALTDAIHANAAAGQASSTGAANAAPKEVRA</sequence>
<evidence type="ECO:0000313" key="4">
    <source>
        <dbReference type="EMBL" id="QBH99895.1"/>
    </source>
</evidence>
<proteinExistence type="predicted"/>
<dbReference type="EMBL" id="CP036401">
    <property type="protein sequence ID" value="QBH99895.1"/>
    <property type="molecule type" value="Genomic_DNA"/>
</dbReference>
<feature type="compositionally biased region" description="Low complexity" evidence="1">
    <location>
        <begin position="101"/>
        <end position="114"/>
    </location>
</feature>
<evidence type="ECO:0000313" key="5">
    <source>
        <dbReference type="Proteomes" id="UP000292307"/>
    </source>
</evidence>
<keyword evidence="2" id="KW-1133">Transmembrane helix</keyword>
<dbReference type="PANTHER" id="PTHR38598">
    <property type="entry name" value="INNER MEMBRANE PROTEIN YJCH"/>
    <property type="match status" value="1"/>
</dbReference>
<keyword evidence="2" id="KW-0812">Transmembrane</keyword>
<reference evidence="3" key="1">
    <citation type="journal article" date="2014" name="Int. J. Syst. Evol. Microbiol.">
        <title>Complete genome sequence of Corynebacterium casei LMG S-19264T (=DSM 44701T), isolated from a smear-ripened cheese.</title>
        <authorList>
            <consortium name="US DOE Joint Genome Institute (JGI-PGF)"/>
            <person name="Walter F."/>
            <person name="Albersmeier A."/>
            <person name="Kalinowski J."/>
            <person name="Ruckert C."/>
        </authorList>
    </citation>
    <scope>NUCLEOTIDE SEQUENCE</scope>
    <source>
        <strain evidence="3">KCTC 12343</strain>
    </source>
</reference>
<evidence type="ECO:0000256" key="2">
    <source>
        <dbReference type="SAM" id="Phobius"/>
    </source>
</evidence>
<dbReference type="AlphaFoldDB" id="A0A411WSZ8"/>
<dbReference type="GO" id="GO:0005886">
    <property type="term" value="C:plasma membrane"/>
    <property type="evidence" value="ECO:0007669"/>
    <property type="project" value="TreeGrafter"/>
</dbReference>
<dbReference type="EMBL" id="BMWV01000010">
    <property type="protein sequence ID" value="GGY54675.1"/>
    <property type="molecule type" value="Genomic_DNA"/>
</dbReference>
<organism evidence="3 6">
    <name type="scientific">Pseudoduganella albidiflava</name>
    <dbReference type="NCBI Taxonomy" id="321983"/>
    <lineage>
        <taxon>Bacteria</taxon>
        <taxon>Pseudomonadati</taxon>
        <taxon>Pseudomonadota</taxon>
        <taxon>Betaproteobacteria</taxon>
        <taxon>Burkholderiales</taxon>
        <taxon>Oxalobacteraceae</taxon>
        <taxon>Telluria group</taxon>
        <taxon>Pseudoduganella</taxon>
    </lineage>
</organism>
<accession>A0A411WSZ8</accession>
<name>A0A411WSZ8_9BURK</name>
<gene>
    <name evidence="4" type="ORF">EYF70_02830</name>
    <name evidence="3" type="ORF">GCM10007387_41330</name>
</gene>
<reference evidence="4 5" key="2">
    <citation type="submission" date="2019-02" db="EMBL/GenBank/DDBJ databases">
        <title>Draft Genome Sequences of Six Type Strains of the Genus Massilia.</title>
        <authorList>
            <person name="Miess H."/>
            <person name="Frediansyhah A."/>
            <person name="Gross H."/>
        </authorList>
    </citation>
    <scope>NUCLEOTIDE SEQUENCE [LARGE SCALE GENOMIC DNA]</scope>
    <source>
        <strain evidence="4 5">DSM 17472</strain>
    </source>
</reference>
<dbReference type="RefSeq" id="WP_131144044.1">
    <property type="nucleotide sequence ID" value="NZ_BMWV01000010.1"/>
</dbReference>
<dbReference type="OrthoDB" id="5297034at2"/>
<keyword evidence="5" id="KW-1185">Reference proteome</keyword>
<evidence type="ECO:0000313" key="6">
    <source>
        <dbReference type="Proteomes" id="UP000628442"/>
    </source>
</evidence>
<feature type="transmembrane region" description="Helical" evidence="2">
    <location>
        <begin position="63"/>
        <end position="82"/>
    </location>
</feature>
<dbReference type="InterPro" id="IPR007436">
    <property type="entry name" value="DUF485"/>
</dbReference>
<evidence type="ECO:0000313" key="3">
    <source>
        <dbReference type="EMBL" id="GGY54675.1"/>
    </source>
</evidence>
<dbReference type="Proteomes" id="UP000628442">
    <property type="component" value="Unassembled WGS sequence"/>
</dbReference>
<dbReference type="PANTHER" id="PTHR38598:SF1">
    <property type="entry name" value="INNER MEMBRANE PROTEIN YJCH"/>
    <property type="match status" value="1"/>
</dbReference>
<dbReference type="InterPro" id="IPR052959">
    <property type="entry name" value="Inner_membrane_assoc"/>
</dbReference>
<reference evidence="3" key="3">
    <citation type="submission" date="2022-12" db="EMBL/GenBank/DDBJ databases">
        <authorList>
            <person name="Sun Q."/>
            <person name="Kim S."/>
        </authorList>
    </citation>
    <scope>NUCLEOTIDE SEQUENCE</scope>
    <source>
        <strain evidence="3">KCTC 12343</strain>
    </source>
</reference>
<feature type="region of interest" description="Disordered" evidence="1">
    <location>
        <begin position="101"/>
        <end position="120"/>
    </location>
</feature>
<dbReference type="Pfam" id="PF04341">
    <property type="entry name" value="DUF485"/>
    <property type="match status" value="1"/>
</dbReference>
<feature type="transmembrane region" description="Helical" evidence="2">
    <location>
        <begin position="25"/>
        <end position="43"/>
    </location>
</feature>
<evidence type="ECO:0000256" key="1">
    <source>
        <dbReference type="SAM" id="MobiDB-lite"/>
    </source>
</evidence>
<protein>
    <submittedName>
        <fullName evidence="4">DUF485 domain-containing protein</fullName>
    </submittedName>
    <submittedName>
        <fullName evidence="3">Membrane protein</fullName>
    </submittedName>
</protein>
<keyword evidence="2" id="KW-0472">Membrane</keyword>
<dbReference type="Proteomes" id="UP000292307">
    <property type="component" value="Chromosome"/>
</dbReference>